<dbReference type="Proteomes" id="UP000008281">
    <property type="component" value="Unassembled WGS sequence"/>
</dbReference>
<feature type="signal peptide" evidence="1">
    <location>
        <begin position="1"/>
        <end position="20"/>
    </location>
</feature>
<feature type="domain" description="Sdz-33 F-box" evidence="2">
    <location>
        <begin position="5"/>
        <end position="51"/>
    </location>
</feature>
<evidence type="ECO:0000313" key="3">
    <source>
        <dbReference type="EMBL" id="EFO84998.1"/>
    </source>
</evidence>
<evidence type="ECO:0000259" key="2">
    <source>
        <dbReference type="Pfam" id="PF07735"/>
    </source>
</evidence>
<dbReference type="OrthoDB" id="5908276at2759"/>
<keyword evidence="4" id="KW-1185">Reference proteome</keyword>
<dbReference type="InParanoid" id="E3N3E7"/>
<proteinExistence type="predicted"/>
<evidence type="ECO:0000313" key="4">
    <source>
        <dbReference type="Proteomes" id="UP000008281"/>
    </source>
</evidence>
<dbReference type="InterPro" id="IPR012885">
    <property type="entry name" value="F-box_Sdz-33"/>
</dbReference>
<protein>
    <recommendedName>
        <fullName evidence="2">Sdz-33 F-box domain-containing protein</fullName>
    </recommendedName>
</protein>
<feature type="chain" id="PRO_5003175906" description="Sdz-33 F-box domain-containing protein" evidence="1">
    <location>
        <begin position="21"/>
        <end position="101"/>
    </location>
</feature>
<gene>
    <name evidence="3" type="ORF">CRE_22017</name>
</gene>
<dbReference type="AlphaFoldDB" id="E3N3E7"/>
<evidence type="ECO:0000256" key="1">
    <source>
        <dbReference type="SAM" id="SignalP"/>
    </source>
</evidence>
<keyword evidence="1" id="KW-0732">Signal</keyword>
<name>E3N3E7_CAERE</name>
<organism evidence="4">
    <name type="scientific">Caenorhabditis remanei</name>
    <name type="common">Caenorhabditis vulgaris</name>
    <dbReference type="NCBI Taxonomy" id="31234"/>
    <lineage>
        <taxon>Eukaryota</taxon>
        <taxon>Metazoa</taxon>
        <taxon>Ecdysozoa</taxon>
        <taxon>Nematoda</taxon>
        <taxon>Chromadorea</taxon>
        <taxon>Rhabditida</taxon>
        <taxon>Rhabditina</taxon>
        <taxon>Rhabditomorpha</taxon>
        <taxon>Rhabditoidea</taxon>
        <taxon>Rhabditidae</taxon>
        <taxon>Peloderinae</taxon>
        <taxon>Caenorhabditis</taxon>
    </lineage>
</organism>
<dbReference type="Pfam" id="PF07735">
    <property type="entry name" value="FBA_2"/>
    <property type="match status" value="1"/>
</dbReference>
<dbReference type="HOGENOM" id="CLU_028840_6_1_1"/>
<reference evidence="3" key="1">
    <citation type="submission" date="2007-07" db="EMBL/GenBank/DDBJ databases">
        <title>PCAP assembly of the Caenorhabditis remanei genome.</title>
        <authorList>
            <consortium name="The Caenorhabditis remanei Sequencing Consortium"/>
            <person name="Wilson R.K."/>
        </authorList>
    </citation>
    <scope>NUCLEOTIDE SEQUENCE [LARGE SCALE GENOMIC DNA]</scope>
    <source>
        <strain evidence="3">PB4641</strain>
    </source>
</reference>
<sequence length="101" mass="11419">MCYYWFTLEWLLACTCTTISLEDSPLRNKDLDVILKNWTIGGFPNLEYLKICGQRITNNITTVLGMNLIELNGKIIPTDDGSKTATINTDYGSIEMSMTPF</sequence>
<accession>E3N3E7</accession>
<dbReference type="EMBL" id="DS268519">
    <property type="protein sequence ID" value="EFO84998.1"/>
    <property type="molecule type" value="Genomic_DNA"/>
</dbReference>